<keyword evidence="1" id="KW-0732">Signal</keyword>
<organism evidence="3 4">
    <name type="scientific">Mucilaginibacter hurinus</name>
    <dbReference type="NCBI Taxonomy" id="2201324"/>
    <lineage>
        <taxon>Bacteria</taxon>
        <taxon>Pseudomonadati</taxon>
        <taxon>Bacteroidota</taxon>
        <taxon>Sphingobacteriia</taxon>
        <taxon>Sphingobacteriales</taxon>
        <taxon>Sphingobacteriaceae</taxon>
        <taxon>Mucilaginibacter</taxon>
    </lineage>
</organism>
<dbReference type="OrthoDB" id="9764939at2"/>
<feature type="domain" description="Peptidase M28" evidence="2">
    <location>
        <begin position="298"/>
        <end position="513"/>
    </location>
</feature>
<evidence type="ECO:0000313" key="4">
    <source>
        <dbReference type="Proteomes" id="UP000253209"/>
    </source>
</evidence>
<keyword evidence="4" id="KW-1185">Reference proteome</keyword>
<reference evidence="3 4" key="1">
    <citation type="submission" date="2018-05" db="EMBL/GenBank/DDBJ databases">
        <title>Mucilaginibacter hurinus sp. nov., isolated from briquette warehouse soil.</title>
        <authorList>
            <person name="Choi L."/>
        </authorList>
    </citation>
    <scope>NUCLEOTIDE SEQUENCE [LARGE SCALE GENOMIC DNA]</scope>
    <source>
        <strain evidence="3 4">ZR32</strain>
    </source>
</reference>
<dbReference type="PANTHER" id="PTHR12147">
    <property type="entry name" value="METALLOPEPTIDASE M28 FAMILY MEMBER"/>
    <property type="match status" value="1"/>
</dbReference>
<accession>A0A367GTI7</accession>
<dbReference type="RefSeq" id="WP_114003624.1">
    <property type="nucleotide sequence ID" value="NZ_QGDC01000001.1"/>
</dbReference>
<proteinExistence type="predicted"/>
<evidence type="ECO:0000259" key="2">
    <source>
        <dbReference type="Pfam" id="PF04389"/>
    </source>
</evidence>
<protein>
    <submittedName>
        <fullName evidence="3">Peptidase</fullName>
    </submittedName>
</protein>
<dbReference type="GO" id="GO:0008235">
    <property type="term" value="F:metalloexopeptidase activity"/>
    <property type="evidence" value="ECO:0007669"/>
    <property type="project" value="InterPro"/>
</dbReference>
<comment type="caution">
    <text evidence="3">The sequence shown here is derived from an EMBL/GenBank/DDBJ whole genome shotgun (WGS) entry which is preliminary data.</text>
</comment>
<dbReference type="GO" id="GO:0006508">
    <property type="term" value="P:proteolysis"/>
    <property type="evidence" value="ECO:0007669"/>
    <property type="project" value="InterPro"/>
</dbReference>
<dbReference type="AlphaFoldDB" id="A0A367GTI7"/>
<name>A0A367GTI7_9SPHI</name>
<sequence length="538" mass="58523">MKKLLILACAAAIASCATNKINTPKGTAVTDFAQYISVDGAKKHLTILASDEFEGRETGKPGADKAAKYIAGEFKKLGLEAPVKGSYFLDVPLIENAFTVNNFTINGTALTAGKDFYPSAGYTADNSINANEVVFVGYGISDQNYDELKDIDITGKVVIYINDNEPLKNGVSVVTGTATRSQWSISRGKRNTFLRGKKPALILATGPKVEASLKSYGLSLIEPSLTIKKENEPAPVSQPLVLNITTQMATQLLKSTGKTYEQLKAEIDANGIPGSRVIKADVSASYKTTIGDVKAVDVLGYLPGTDAKLKNEVLVISAHYDHIGVDPVGKNGDRIYNGADDDGSGTTGILEIANAFVAAKKAGKGAKRSILFLANVGEEKGLLGSEYYSDHPVFPLANTITNLNIDMIGRVDPEHKADPNYCYLIGSDKLSTTLHRISETANATYTNLKIDYKFNDPNDPERIYYRSDHYNFAKHGIPIIFYFNGVHEDYHGLEDEVDKIDFPLLVKRAQLVFYTGWELANRAERPAVDVKNDMPAEK</sequence>
<evidence type="ECO:0000256" key="1">
    <source>
        <dbReference type="SAM" id="SignalP"/>
    </source>
</evidence>
<gene>
    <name evidence="3" type="ORF">DJ568_02410</name>
</gene>
<feature type="signal peptide" evidence="1">
    <location>
        <begin position="1"/>
        <end position="19"/>
    </location>
</feature>
<dbReference type="EMBL" id="QGDC01000001">
    <property type="protein sequence ID" value="RCH56727.1"/>
    <property type="molecule type" value="Genomic_DNA"/>
</dbReference>
<dbReference type="Proteomes" id="UP000253209">
    <property type="component" value="Unassembled WGS sequence"/>
</dbReference>
<dbReference type="Gene3D" id="3.40.630.10">
    <property type="entry name" value="Zn peptidases"/>
    <property type="match status" value="2"/>
</dbReference>
<dbReference type="SUPFAM" id="SSF53187">
    <property type="entry name" value="Zn-dependent exopeptidases"/>
    <property type="match status" value="1"/>
</dbReference>
<feature type="chain" id="PRO_5016819740" evidence="1">
    <location>
        <begin position="20"/>
        <end position="538"/>
    </location>
</feature>
<dbReference type="PANTHER" id="PTHR12147:SF26">
    <property type="entry name" value="PEPTIDASE M28 DOMAIN-CONTAINING PROTEIN"/>
    <property type="match status" value="1"/>
</dbReference>
<dbReference type="Pfam" id="PF04389">
    <property type="entry name" value="Peptidase_M28"/>
    <property type="match status" value="1"/>
</dbReference>
<dbReference type="PROSITE" id="PS51257">
    <property type="entry name" value="PROKAR_LIPOPROTEIN"/>
    <property type="match status" value="1"/>
</dbReference>
<dbReference type="InterPro" id="IPR007484">
    <property type="entry name" value="Peptidase_M28"/>
</dbReference>
<dbReference type="InterPro" id="IPR045175">
    <property type="entry name" value="M28_fam"/>
</dbReference>
<evidence type="ECO:0000313" key="3">
    <source>
        <dbReference type="EMBL" id="RCH56727.1"/>
    </source>
</evidence>